<keyword evidence="1" id="KW-0812">Transmembrane</keyword>
<feature type="transmembrane region" description="Helical" evidence="1">
    <location>
        <begin position="98"/>
        <end position="117"/>
    </location>
</feature>
<dbReference type="OrthoDB" id="445604at2759"/>
<keyword evidence="1" id="KW-0472">Membrane</keyword>
<proteinExistence type="predicted"/>
<comment type="caution">
    <text evidence="2">The sequence shown here is derived from an EMBL/GenBank/DDBJ whole genome shotgun (WGS) entry which is preliminary data.</text>
</comment>
<protein>
    <recommendedName>
        <fullName evidence="4">Transmembrane protein</fullName>
    </recommendedName>
</protein>
<dbReference type="AlphaFoldDB" id="A0A812USC6"/>
<evidence type="ECO:0008006" key="4">
    <source>
        <dbReference type="Google" id="ProtNLM"/>
    </source>
</evidence>
<feature type="transmembrane region" description="Helical" evidence="1">
    <location>
        <begin position="129"/>
        <end position="149"/>
    </location>
</feature>
<sequence length="206" mass="22971">MQPIRYEKVACEELQQESRDSGEELTSSVSACLETCALLNSDSESEEDDELLNSVPPWLNRCVCGVPAEVQRIVKEKNDSRVGRKLTMFDTAGPAVRLLWPATILHICFAAALPWLARPYTRCEGDGKSVYPGWLWLGFLPFVLTMLAIEWRCFTFTVVPMLQWIQDGALRATLDHRKGSSILLPPFPNLAAAELASVAPFVPPHN</sequence>
<gene>
    <name evidence="2" type="ORF">SNAT2548_LOCUS33112</name>
</gene>
<organism evidence="2 3">
    <name type="scientific">Symbiodinium natans</name>
    <dbReference type="NCBI Taxonomy" id="878477"/>
    <lineage>
        <taxon>Eukaryota</taxon>
        <taxon>Sar</taxon>
        <taxon>Alveolata</taxon>
        <taxon>Dinophyceae</taxon>
        <taxon>Suessiales</taxon>
        <taxon>Symbiodiniaceae</taxon>
        <taxon>Symbiodinium</taxon>
    </lineage>
</organism>
<reference evidence="2" key="1">
    <citation type="submission" date="2021-02" db="EMBL/GenBank/DDBJ databases">
        <authorList>
            <person name="Dougan E. K."/>
            <person name="Rhodes N."/>
            <person name="Thang M."/>
            <person name="Chan C."/>
        </authorList>
    </citation>
    <scope>NUCLEOTIDE SEQUENCE</scope>
</reference>
<evidence type="ECO:0000313" key="3">
    <source>
        <dbReference type="Proteomes" id="UP000604046"/>
    </source>
</evidence>
<dbReference type="Proteomes" id="UP000604046">
    <property type="component" value="Unassembled WGS sequence"/>
</dbReference>
<evidence type="ECO:0000313" key="2">
    <source>
        <dbReference type="EMBL" id="CAE7580390.1"/>
    </source>
</evidence>
<keyword evidence="1" id="KW-1133">Transmembrane helix</keyword>
<accession>A0A812USC6</accession>
<name>A0A812USC6_9DINO</name>
<keyword evidence="3" id="KW-1185">Reference proteome</keyword>
<dbReference type="EMBL" id="CAJNDS010002741">
    <property type="protein sequence ID" value="CAE7580390.1"/>
    <property type="molecule type" value="Genomic_DNA"/>
</dbReference>
<evidence type="ECO:0000256" key="1">
    <source>
        <dbReference type="SAM" id="Phobius"/>
    </source>
</evidence>